<proteinExistence type="predicted"/>
<dbReference type="Proteomes" id="UP000616151">
    <property type="component" value="Unassembled WGS sequence"/>
</dbReference>
<dbReference type="EMBL" id="JAENHL010000007">
    <property type="protein sequence ID" value="MBK1867756.1"/>
    <property type="molecule type" value="Genomic_DNA"/>
</dbReference>
<protein>
    <submittedName>
        <fullName evidence="1">Porin family protein</fullName>
    </submittedName>
</protein>
<sequence length="188" mass="20363">MKSFKLVLLATAMTAGLAVAAQAADVTPPEPETVTQEQYQAMGFYLRGDLGWSFLDWGDKDNAFAVGGGVGYQFNDYLRSDVRVDWSGDYEVGDNADASLTTVLGNMYVDWKNDSIFTPYIGAGAGYGWVSADDGLSDDGFTYALMGGVSVDMSQSIALDFGYRYRELMISGENPADHSALAGIRFKF</sequence>
<evidence type="ECO:0000313" key="2">
    <source>
        <dbReference type="Proteomes" id="UP000616151"/>
    </source>
</evidence>
<name>A0ACC5R5G3_9HYPH</name>
<organism evidence="1 2">
    <name type="scientific">Taklimakanibacter albus</name>
    <dbReference type="NCBI Taxonomy" id="2800327"/>
    <lineage>
        <taxon>Bacteria</taxon>
        <taxon>Pseudomonadati</taxon>
        <taxon>Pseudomonadota</taxon>
        <taxon>Alphaproteobacteria</taxon>
        <taxon>Hyphomicrobiales</taxon>
        <taxon>Aestuariivirgaceae</taxon>
        <taxon>Taklimakanibacter</taxon>
    </lineage>
</organism>
<reference evidence="1" key="1">
    <citation type="submission" date="2021-01" db="EMBL/GenBank/DDBJ databases">
        <authorList>
            <person name="Sun Q."/>
        </authorList>
    </citation>
    <scope>NUCLEOTIDE SEQUENCE</scope>
    <source>
        <strain evidence="1">YIM B02566</strain>
    </source>
</reference>
<accession>A0ACC5R5G3</accession>
<evidence type="ECO:0000313" key="1">
    <source>
        <dbReference type="EMBL" id="MBK1867756.1"/>
    </source>
</evidence>
<gene>
    <name evidence="1" type="ORF">JHL16_15465</name>
</gene>
<comment type="caution">
    <text evidence="1">The sequence shown here is derived from an EMBL/GenBank/DDBJ whole genome shotgun (WGS) entry which is preliminary data.</text>
</comment>
<keyword evidence="2" id="KW-1185">Reference proteome</keyword>